<proteinExistence type="inferred from homology"/>
<dbReference type="PANTHER" id="PTHR21648">
    <property type="entry name" value="FLAGELLAR RADIAL SPOKE PROTEIN 3"/>
    <property type="match status" value="1"/>
</dbReference>
<sequence>AAVLRQLTAEKIAARSFVKAYLEPILPNTFELLTARGYFYDNVQQELEESFVTSLMEKTVNLNTLELRARLTIDGIIREAVLQRHVEYRELGRELMTEELITRVIPGLRTTLAHMVIKQLIGLAIERLEQIAAARKRVLAEVVGEILEDAITTTAEREAKRLEELEALEAEMTEEQFD</sequence>
<dbReference type="Pfam" id="PF06098">
    <property type="entry name" value="Radial_spoke_3"/>
    <property type="match status" value="1"/>
</dbReference>
<dbReference type="WBParaSite" id="MCU_003489-RA">
    <property type="protein sequence ID" value="MCU_003489-RA"/>
    <property type="gene ID" value="MCU_003489"/>
</dbReference>
<evidence type="ECO:0000256" key="4">
    <source>
        <dbReference type="ARBA" id="ARBA00022553"/>
    </source>
</evidence>
<dbReference type="InterPro" id="IPR009290">
    <property type="entry name" value="Radial_spoke_3"/>
</dbReference>
<keyword evidence="5" id="KW-0282">Flagellum</keyword>
<evidence type="ECO:0000256" key="8">
    <source>
        <dbReference type="ARBA" id="ARBA00023273"/>
    </source>
</evidence>
<keyword evidence="7" id="KW-0206">Cytoskeleton</keyword>
<comment type="subcellular location">
    <subcellularLocation>
        <location evidence="1">Cytoplasm</location>
        <location evidence="1">Cytoskeleton</location>
        <location evidence="1">Flagellum axoneme</location>
    </subcellularLocation>
</comment>
<comment type="similarity">
    <text evidence="2">Belongs to the flagellar radial spoke RSP3 family.</text>
</comment>
<evidence type="ECO:0000256" key="5">
    <source>
        <dbReference type="ARBA" id="ARBA00022846"/>
    </source>
</evidence>
<evidence type="ECO:0000256" key="1">
    <source>
        <dbReference type="ARBA" id="ARBA00004611"/>
    </source>
</evidence>
<evidence type="ECO:0000256" key="3">
    <source>
        <dbReference type="ARBA" id="ARBA00022490"/>
    </source>
</evidence>
<organism evidence="9">
    <name type="scientific">Mesocestoides corti</name>
    <name type="common">Flatworm</name>
    <dbReference type="NCBI Taxonomy" id="53468"/>
    <lineage>
        <taxon>Eukaryota</taxon>
        <taxon>Metazoa</taxon>
        <taxon>Spiralia</taxon>
        <taxon>Lophotrochozoa</taxon>
        <taxon>Platyhelminthes</taxon>
        <taxon>Cestoda</taxon>
        <taxon>Eucestoda</taxon>
        <taxon>Cyclophyllidea</taxon>
        <taxon>Mesocestoididae</taxon>
        <taxon>Mesocestoides</taxon>
    </lineage>
</organism>
<evidence type="ECO:0000313" key="9">
    <source>
        <dbReference type="WBParaSite" id="MCU_003489-RA"/>
    </source>
</evidence>
<keyword evidence="8" id="KW-0966">Cell projection</keyword>
<keyword evidence="6" id="KW-0969">Cilium</keyword>
<evidence type="ECO:0000256" key="7">
    <source>
        <dbReference type="ARBA" id="ARBA00023212"/>
    </source>
</evidence>
<accession>A0A5K3EYF1</accession>
<dbReference type="AlphaFoldDB" id="A0A5K3EYF1"/>
<reference evidence="9" key="1">
    <citation type="submission" date="2019-11" db="UniProtKB">
        <authorList>
            <consortium name="WormBaseParasite"/>
        </authorList>
    </citation>
    <scope>IDENTIFICATION</scope>
</reference>
<evidence type="ECO:0000256" key="6">
    <source>
        <dbReference type="ARBA" id="ARBA00023069"/>
    </source>
</evidence>
<keyword evidence="4" id="KW-0597">Phosphoprotein</keyword>
<evidence type="ECO:0000256" key="2">
    <source>
        <dbReference type="ARBA" id="ARBA00006737"/>
    </source>
</evidence>
<name>A0A5K3EYF1_MESCO</name>
<keyword evidence="3" id="KW-0963">Cytoplasm</keyword>
<dbReference type="GO" id="GO:0005929">
    <property type="term" value="C:cilium"/>
    <property type="evidence" value="ECO:0007669"/>
    <property type="project" value="TreeGrafter"/>
</dbReference>
<protein>
    <submittedName>
        <fullName evidence="9">PHB domain-containing protein</fullName>
    </submittedName>
</protein>
<dbReference type="PANTHER" id="PTHR21648:SF0">
    <property type="entry name" value="RADIAL SPOKE HEAD PROTEIN 3 HOMOLOG"/>
    <property type="match status" value="1"/>
</dbReference>